<evidence type="ECO:0000256" key="5">
    <source>
        <dbReference type="ARBA" id="ARBA00023242"/>
    </source>
</evidence>
<evidence type="ECO:0000256" key="6">
    <source>
        <dbReference type="PROSITE-ProRule" id="PRU00042"/>
    </source>
</evidence>
<dbReference type="CDD" id="cd20908">
    <property type="entry name" value="SUF4-like"/>
    <property type="match status" value="1"/>
</dbReference>
<name>A0ABQ9YHT7_9EUKA</name>
<dbReference type="PANTHER" id="PTHR23215:SF0">
    <property type="entry name" value="BUB3-INTERACTING AND GLEBS MOTIF-CONTAINING PROTEIN ZNF207"/>
    <property type="match status" value="1"/>
</dbReference>
<keyword evidence="3 6" id="KW-0863">Zinc-finger</keyword>
<dbReference type="SUPFAM" id="SSF57667">
    <property type="entry name" value="beta-beta-alpha zinc fingers"/>
    <property type="match status" value="1"/>
</dbReference>
<evidence type="ECO:0000256" key="1">
    <source>
        <dbReference type="ARBA" id="ARBA00004123"/>
    </source>
</evidence>
<dbReference type="PANTHER" id="PTHR23215">
    <property type="entry name" value="ZINC FINGER PROTEIN 207"/>
    <property type="match status" value="1"/>
</dbReference>
<feature type="domain" description="C2H2-type" evidence="7">
    <location>
        <begin position="37"/>
        <end position="60"/>
    </location>
</feature>
<evidence type="ECO:0000259" key="7">
    <source>
        <dbReference type="PROSITE" id="PS50157"/>
    </source>
</evidence>
<evidence type="ECO:0000256" key="4">
    <source>
        <dbReference type="ARBA" id="ARBA00022833"/>
    </source>
</evidence>
<keyword evidence="9" id="KW-1185">Reference proteome</keyword>
<evidence type="ECO:0000256" key="3">
    <source>
        <dbReference type="ARBA" id="ARBA00022771"/>
    </source>
</evidence>
<gene>
    <name evidence="8" type="ORF">BLNAU_1764</name>
</gene>
<evidence type="ECO:0000313" key="8">
    <source>
        <dbReference type="EMBL" id="KAK2963231.1"/>
    </source>
</evidence>
<dbReference type="SMART" id="SM00355">
    <property type="entry name" value="ZnF_C2H2"/>
    <property type="match status" value="2"/>
</dbReference>
<dbReference type="PROSITE" id="PS50157">
    <property type="entry name" value="ZINC_FINGER_C2H2_2"/>
    <property type="match status" value="1"/>
</dbReference>
<organism evidence="8 9">
    <name type="scientific">Blattamonas nauphoetae</name>
    <dbReference type="NCBI Taxonomy" id="2049346"/>
    <lineage>
        <taxon>Eukaryota</taxon>
        <taxon>Metamonada</taxon>
        <taxon>Preaxostyla</taxon>
        <taxon>Oxymonadida</taxon>
        <taxon>Blattamonas</taxon>
    </lineage>
</organism>
<keyword evidence="5" id="KW-0539">Nucleus</keyword>
<protein>
    <recommendedName>
        <fullName evidence="7">C2H2-type domain-containing protein</fullName>
    </recommendedName>
</protein>
<evidence type="ECO:0000256" key="2">
    <source>
        <dbReference type="ARBA" id="ARBA00022723"/>
    </source>
</evidence>
<proteinExistence type="predicted"/>
<dbReference type="Pfam" id="PF00096">
    <property type="entry name" value="zf-C2H2"/>
    <property type="match status" value="1"/>
</dbReference>
<keyword evidence="4" id="KW-0862">Zinc</keyword>
<dbReference type="EMBL" id="JARBJD010000007">
    <property type="protein sequence ID" value="KAK2963231.1"/>
    <property type="molecule type" value="Genomic_DNA"/>
</dbReference>
<dbReference type="Gene3D" id="3.30.160.60">
    <property type="entry name" value="Classic Zinc Finger"/>
    <property type="match status" value="1"/>
</dbReference>
<accession>A0ABQ9YHT7</accession>
<dbReference type="InterPro" id="IPR036236">
    <property type="entry name" value="Znf_C2H2_sf"/>
</dbReference>
<dbReference type="InterPro" id="IPR013087">
    <property type="entry name" value="Znf_C2H2_type"/>
</dbReference>
<evidence type="ECO:0000313" key="9">
    <source>
        <dbReference type="Proteomes" id="UP001281761"/>
    </source>
</evidence>
<comment type="caution">
    <text evidence="8">The sequence shown here is derived from an EMBL/GenBank/DDBJ whole genome shotgun (WGS) entry which is preliminary data.</text>
</comment>
<dbReference type="Proteomes" id="UP001281761">
    <property type="component" value="Unassembled WGS sequence"/>
</dbReference>
<dbReference type="PROSITE" id="PS00028">
    <property type="entry name" value="ZINC_FINGER_C2H2_1"/>
    <property type="match status" value="1"/>
</dbReference>
<sequence>MGRSKKTKILKKPWCWYCDRVFSDMKVLVDHQKAKHFRCTHCPKRFNSVPALVLHERDIHKCTMTRVLNANPGTDRIDLEIYGMEGVPEEDIQKHKDKLYAEIIAKRDESSDSSSDSDNTPVAHPLLAQLFPSQPAPRAQIPVVHAVTQNVQLPAHQSGISINFQPKPGTIQQSQTGASAQAQSNVVYIYTDIEEQAEEKRLRSLMSVHG</sequence>
<reference evidence="8 9" key="1">
    <citation type="journal article" date="2022" name="bioRxiv">
        <title>Genomics of Preaxostyla Flagellates Illuminates Evolutionary Transitions and the Path Towards Mitochondrial Loss.</title>
        <authorList>
            <person name="Novak L.V.F."/>
            <person name="Treitli S.C."/>
            <person name="Pyrih J."/>
            <person name="Halakuc P."/>
            <person name="Pipaliya S.V."/>
            <person name="Vacek V."/>
            <person name="Brzon O."/>
            <person name="Soukal P."/>
            <person name="Eme L."/>
            <person name="Dacks J.B."/>
            <person name="Karnkowska A."/>
            <person name="Elias M."/>
            <person name="Hampl V."/>
        </authorList>
    </citation>
    <scope>NUCLEOTIDE SEQUENCE [LARGE SCALE GENOMIC DNA]</scope>
    <source>
        <strain evidence="8">NAU3</strain>
        <tissue evidence="8">Gut</tissue>
    </source>
</reference>
<comment type="subcellular location">
    <subcellularLocation>
        <location evidence="1">Nucleus</location>
    </subcellularLocation>
</comment>
<keyword evidence="2" id="KW-0479">Metal-binding</keyword>